<dbReference type="InterPro" id="IPR000073">
    <property type="entry name" value="AB_hydrolase_1"/>
</dbReference>
<reference evidence="3" key="1">
    <citation type="journal article" date="2020" name="Stud. Mycol.">
        <title>101 Dothideomycetes genomes: a test case for predicting lifestyles and emergence of pathogens.</title>
        <authorList>
            <person name="Haridas S."/>
            <person name="Albert R."/>
            <person name="Binder M."/>
            <person name="Bloem J."/>
            <person name="Labutti K."/>
            <person name="Salamov A."/>
            <person name="Andreopoulos B."/>
            <person name="Baker S."/>
            <person name="Barry K."/>
            <person name="Bills G."/>
            <person name="Bluhm B."/>
            <person name="Cannon C."/>
            <person name="Castanera R."/>
            <person name="Culley D."/>
            <person name="Daum C."/>
            <person name="Ezra D."/>
            <person name="Gonzalez J."/>
            <person name="Henrissat B."/>
            <person name="Kuo A."/>
            <person name="Liang C."/>
            <person name="Lipzen A."/>
            <person name="Lutzoni F."/>
            <person name="Magnuson J."/>
            <person name="Mondo S."/>
            <person name="Nolan M."/>
            <person name="Ohm R."/>
            <person name="Pangilinan J."/>
            <person name="Park H.-J."/>
            <person name="Ramirez L."/>
            <person name="Alfaro M."/>
            <person name="Sun H."/>
            <person name="Tritt A."/>
            <person name="Yoshinaga Y."/>
            <person name="Zwiers L.-H."/>
            <person name="Turgeon B."/>
            <person name="Goodwin S."/>
            <person name="Spatafora J."/>
            <person name="Crous P."/>
            <person name="Grigoriev I."/>
        </authorList>
    </citation>
    <scope>NUCLEOTIDE SEQUENCE</scope>
    <source>
        <strain evidence="3">CBS 260.36</strain>
    </source>
</reference>
<dbReference type="Gene3D" id="3.40.50.1820">
    <property type="entry name" value="alpha/beta hydrolase"/>
    <property type="match status" value="1"/>
</dbReference>
<dbReference type="InterPro" id="IPR029058">
    <property type="entry name" value="AB_hydrolase_fold"/>
</dbReference>
<evidence type="ECO:0000256" key="1">
    <source>
        <dbReference type="SAM" id="SignalP"/>
    </source>
</evidence>
<dbReference type="AlphaFoldDB" id="A0A9P4J1K6"/>
<dbReference type="SUPFAM" id="SSF53474">
    <property type="entry name" value="alpha/beta-Hydrolases"/>
    <property type="match status" value="1"/>
</dbReference>
<dbReference type="InterPro" id="IPR053145">
    <property type="entry name" value="AB_hydrolase_Est10"/>
</dbReference>
<dbReference type="PANTHER" id="PTHR43265">
    <property type="entry name" value="ESTERASE ESTD"/>
    <property type="match status" value="1"/>
</dbReference>
<dbReference type="Pfam" id="PF12697">
    <property type="entry name" value="Abhydrolase_6"/>
    <property type="match status" value="1"/>
</dbReference>
<feature type="domain" description="AB hydrolase-1" evidence="2">
    <location>
        <begin position="248"/>
        <end position="424"/>
    </location>
</feature>
<name>A0A9P4J1K6_9PEZI</name>
<dbReference type="Proteomes" id="UP000799439">
    <property type="component" value="Unassembled WGS sequence"/>
</dbReference>
<organism evidence="3 4">
    <name type="scientific">Myriangium duriaei CBS 260.36</name>
    <dbReference type="NCBI Taxonomy" id="1168546"/>
    <lineage>
        <taxon>Eukaryota</taxon>
        <taxon>Fungi</taxon>
        <taxon>Dikarya</taxon>
        <taxon>Ascomycota</taxon>
        <taxon>Pezizomycotina</taxon>
        <taxon>Dothideomycetes</taxon>
        <taxon>Dothideomycetidae</taxon>
        <taxon>Myriangiales</taxon>
        <taxon>Myriangiaceae</taxon>
        <taxon>Myriangium</taxon>
    </lineage>
</organism>
<evidence type="ECO:0000259" key="2">
    <source>
        <dbReference type="Pfam" id="PF12697"/>
    </source>
</evidence>
<evidence type="ECO:0000313" key="4">
    <source>
        <dbReference type="Proteomes" id="UP000799439"/>
    </source>
</evidence>
<comment type="caution">
    <text evidence="3">The sequence shown here is derived from an EMBL/GenBank/DDBJ whole genome shotgun (WGS) entry which is preliminary data.</text>
</comment>
<dbReference type="EMBL" id="ML996087">
    <property type="protein sequence ID" value="KAF2151615.1"/>
    <property type="molecule type" value="Genomic_DNA"/>
</dbReference>
<sequence length="459" mass="50472">MPISILRETCARWLHILTGCLTSILRLIQASDDTLALARIKAPKIIEMLEQDNFRALHSNLVPALCYILPERLLREGFHMVRLGAGPIVNVGEPVISRGIFANVKVLVEFKRAKFTIGFRMTSAGKLLTLNLSPAQFLSSPNAWKPPAYVQSAVVKEVDVNLGAFGSRVSGVLTLPSSGGRYPCVIMLSGSGPCDKDSSVGALKPFKDLALGLARFGVASLRFDKVTYAHGLRIKLLQKKFTLTDEYVPHALDALTKCLAHPNIMPDGVFVLGHSLGGLVASRLATIDSRITGCILLATPAQGVHQCLLRQLRYFADQDDPSDDSPKPILDEIQRQVDLADSPDLNLATPASNLPMGIGPAYWLDMRNYDSVEDCHRLQKPILIIQGGRDYQVTIDDDYRRFVDILGGKSGVHMRVYDKCNHLFVAGEGRPSPNEYQTAGNVEKDVIRDISRWITDSMT</sequence>
<proteinExistence type="predicted"/>
<dbReference type="OrthoDB" id="10249433at2759"/>
<keyword evidence="1" id="KW-0732">Signal</keyword>
<dbReference type="GO" id="GO:0052689">
    <property type="term" value="F:carboxylic ester hydrolase activity"/>
    <property type="evidence" value="ECO:0007669"/>
    <property type="project" value="TreeGrafter"/>
</dbReference>
<dbReference type="PANTHER" id="PTHR43265:SF1">
    <property type="entry name" value="ESTERASE ESTD"/>
    <property type="match status" value="1"/>
</dbReference>
<keyword evidence="4" id="KW-1185">Reference proteome</keyword>
<feature type="chain" id="PRO_5040426651" evidence="1">
    <location>
        <begin position="31"/>
        <end position="459"/>
    </location>
</feature>
<evidence type="ECO:0000313" key="3">
    <source>
        <dbReference type="EMBL" id="KAF2151615.1"/>
    </source>
</evidence>
<accession>A0A9P4J1K6</accession>
<protein>
    <submittedName>
        <fullName evidence="3">Alpha/beta-hydrolase</fullName>
    </submittedName>
</protein>
<feature type="signal peptide" evidence="1">
    <location>
        <begin position="1"/>
        <end position="30"/>
    </location>
</feature>
<gene>
    <name evidence="3" type="ORF">K461DRAFT_279097</name>
</gene>